<reference evidence="3 4" key="1">
    <citation type="submission" date="2024-04" db="EMBL/GenBank/DDBJ databases">
        <title>draft genome sequnece of Flavobacterium buctense JCM 30750.</title>
        <authorList>
            <person name="Kim D.-U."/>
        </authorList>
    </citation>
    <scope>NUCLEOTIDE SEQUENCE [LARGE SCALE GENOMIC DNA]</scope>
    <source>
        <strain evidence="3 4">JCM 30750</strain>
    </source>
</reference>
<feature type="transmembrane region" description="Helical" evidence="1">
    <location>
        <begin position="263"/>
        <end position="281"/>
    </location>
</feature>
<dbReference type="SUPFAM" id="SSF74653">
    <property type="entry name" value="TolA/TonB C-terminal domain"/>
    <property type="match status" value="1"/>
</dbReference>
<evidence type="ECO:0000256" key="1">
    <source>
        <dbReference type="SAM" id="Phobius"/>
    </source>
</evidence>
<organism evidence="3 4">
    <name type="scientific">Flavobacterium buctense</name>
    <dbReference type="NCBI Taxonomy" id="1648146"/>
    <lineage>
        <taxon>Bacteria</taxon>
        <taxon>Pseudomonadati</taxon>
        <taxon>Bacteroidota</taxon>
        <taxon>Flavobacteriia</taxon>
        <taxon>Flavobacteriales</taxon>
        <taxon>Flavobacteriaceae</taxon>
        <taxon>Flavobacterium</taxon>
    </lineage>
</organism>
<proteinExistence type="predicted"/>
<dbReference type="Pfam" id="PF05569">
    <property type="entry name" value="Peptidase_M56"/>
    <property type="match status" value="1"/>
</dbReference>
<keyword evidence="1" id="KW-0472">Membrane</keyword>
<feature type="transmembrane region" description="Helical" evidence="1">
    <location>
        <begin position="34"/>
        <end position="54"/>
    </location>
</feature>
<comment type="caution">
    <text evidence="3">The sequence shown here is derived from an EMBL/GenBank/DDBJ whole genome shotgun (WGS) entry which is preliminary data.</text>
</comment>
<dbReference type="PROSITE" id="PS52015">
    <property type="entry name" value="TONB_CTD"/>
    <property type="match status" value="1"/>
</dbReference>
<dbReference type="InterPro" id="IPR051045">
    <property type="entry name" value="TonB-dependent_transducer"/>
</dbReference>
<feature type="domain" description="TonB C-terminal" evidence="2">
    <location>
        <begin position="586"/>
        <end position="676"/>
    </location>
</feature>
<dbReference type="InterPro" id="IPR008756">
    <property type="entry name" value="Peptidase_M56"/>
</dbReference>
<sequence>MTDFLIKSTISLILFLGFYHLVLEKEKMHQFNRFYLLFSIVISLAIPFITFEIIKEIPVAAITEPIYMPIPMSNETIPVIETIDYTPIIFWSLYGLTTLLLTIRFGKNIWKLMAKSSSNPTVKYKNAQLVLVDEKTLPHTFLNSIFINFDDYNQRNIEDELYTHELVHVTQKHTLDILFIEFLKTVFWFNPVFYYYKKAIQLNHEFFADEKVVQSYNDVPFYQSLLLRKGNVNATIYLASNLNYLVTKKRLIMMTKSTSKSIVFLKKIAITPILAGLIYFFCIEIVAQEKVISDRNSITENSKTNYEEEFYKNVRIKYYESRIKTKDGYKFGKLIFNKKYQELTENEKKDIILYLFVPKPLEKKSPTTIELNEFKNSKKYAIWIDGKNVPNNELNKYNPKDIAHFSGSVILKNARTKKHPQPFQYWFYTHPYFEKEGMGKQKKKYTGEEIVIWKEGNTKTNKSKVTAEIIPTINDTIKKKPLEKVTINGEVYEKVGEKYFNEKGSFDVTGKNKFKEGYIKINNQTCFYVTNQKGEIKYFDPTGNSIDIYGIKIEPKSNTIEEVPTKKQETDVYNLSDLNEKPEFELGLEAFYKYIGANFKIPEEVTKNKLKGRVFASFIVEKDGSLSNIKILRDMGYGTGEEAVRVLKESPKWKPGKIDGKPVRTMYSLPISIKSE</sequence>
<dbReference type="PANTHER" id="PTHR33446:SF2">
    <property type="entry name" value="PROTEIN TONB"/>
    <property type="match status" value="1"/>
</dbReference>
<keyword evidence="4" id="KW-1185">Reference proteome</keyword>
<dbReference type="Pfam" id="PF03544">
    <property type="entry name" value="TonB_C"/>
    <property type="match status" value="1"/>
</dbReference>
<evidence type="ECO:0000259" key="2">
    <source>
        <dbReference type="PROSITE" id="PS52015"/>
    </source>
</evidence>
<feature type="transmembrane region" description="Helical" evidence="1">
    <location>
        <begin position="6"/>
        <end position="22"/>
    </location>
</feature>
<keyword evidence="1" id="KW-0812">Transmembrane</keyword>
<gene>
    <name evidence="3" type="ORF">WMW71_03300</name>
</gene>
<protein>
    <submittedName>
        <fullName evidence="3">Energy transducer TonB</fullName>
    </submittedName>
</protein>
<evidence type="ECO:0000313" key="3">
    <source>
        <dbReference type="EMBL" id="MEK8179357.1"/>
    </source>
</evidence>
<dbReference type="InterPro" id="IPR037682">
    <property type="entry name" value="TonB_C"/>
</dbReference>
<feature type="transmembrane region" description="Helical" evidence="1">
    <location>
        <begin position="88"/>
        <end position="106"/>
    </location>
</feature>
<dbReference type="EMBL" id="JBBPCB010000001">
    <property type="protein sequence ID" value="MEK8179357.1"/>
    <property type="molecule type" value="Genomic_DNA"/>
</dbReference>
<name>A0ABU9E1D3_9FLAO</name>
<dbReference type="Proteomes" id="UP001491349">
    <property type="component" value="Unassembled WGS sequence"/>
</dbReference>
<keyword evidence="1" id="KW-1133">Transmembrane helix</keyword>
<evidence type="ECO:0000313" key="4">
    <source>
        <dbReference type="Proteomes" id="UP001491349"/>
    </source>
</evidence>
<dbReference type="Gene3D" id="3.30.1150.10">
    <property type="match status" value="1"/>
</dbReference>
<accession>A0ABU9E1D3</accession>
<dbReference type="RefSeq" id="WP_187659473.1">
    <property type="nucleotide sequence ID" value="NZ_JACTAB010000001.1"/>
</dbReference>
<dbReference type="PANTHER" id="PTHR33446">
    <property type="entry name" value="PROTEIN TONB-RELATED"/>
    <property type="match status" value="1"/>
</dbReference>